<dbReference type="FunFam" id="1.10.510.10:FF:001615">
    <property type="entry name" value="Serine/threonine-protein kinase TAO2"/>
    <property type="match status" value="1"/>
</dbReference>
<feature type="region of interest" description="Disordered" evidence="27">
    <location>
        <begin position="315"/>
        <end position="334"/>
    </location>
</feature>
<keyword evidence="17 26" id="KW-0175">Coiled coil</keyword>
<feature type="compositionally biased region" description="Pro residues" evidence="27">
    <location>
        <begin position="934"/>
        <end position="960"/>
    </location>
</feature>
<keyword evidence="12 25" id="KW-0547">Nucleotide-binding</keyword>
<evidence type="ECO:0000256" key="22">
    <source>
        <dbReference type="ARBA" id="ARBA00047899"/>
    </source>
</evidence>
<keyword evidence="19" id="KW-0206">Cytoskeleton</keyword>
<dbReference type="PROSITE" id="PS50011">
    <property type="entry name" value="PROTEIN_KINASE_DOM"/>
    <property type="match status" value="1"/>
</dbReference>
<evidence type="ECO:0000259" key="28">
    <source>
        <dbReference type="PROSITE" id="PS50011"/>
    </source>
</evidence>
<evidence type="ECO:0000256" key="4">
    <source>
        <dbReference type="ARBA" id="ARBA00004439"/>
    </source>
</evidence>
<dbReference type="InterPro" id="IPR008271">
    <property type="entry name" value="Ser/Thr_kinase_AS"/>
</dbReference>
<keyword evidence="21" id="KW-0968">Cytoplasmic vesicle</keyword>
<dbReference type="Ensembl" id="ENSEAST00005023053.1">
    <property type="protein sequence ID" value="ENSEASP00005021229.1"/>
    <property type="gene ID" value="ENSEASG00005014139.1"/>
</dbReference>
<dbReference type="SMART" id="SM00220">
    <property type="entry name" value="S_TKc"/>
    <property type="match status" value="1"/>
</dbReference>
<evidence type="ECO:0000256" key="1">
    <source>
        <dbReference type="ARBA" id="ARBA00001946"/>
    </source>
</evidence>
<keyword evidence="9" id="KW-0597">Phosphoprotein</keyword>
<evidence type="ECO:0000256" key="8">
    <source>
        <dbReference type="ARBA" id="ARBA00022527"/>
    </source>
</evidence>
<dbReference type="GO" id="GO:0030659">
    <property type="term" value="C:cytoplasmic vesicle membrane"/>
    <property type="evidence" value="ECO:0007669"/>
    <property type="project" value="UniProtKB-SubCell"/>
</dbReference>
<sequence>MPAGGRAGSLKDPDVAELFFKDDPEKLFSDLREIGHGSFGAVYFARDVRNSEVVAIKKMSYSGKQSNEKWQDIIKEVRFLQKLRHPNTIQYRGCYLREHTAWVSCLMFYPHSPVHKKPLQEVEIAAVTHGALQGLAYLHSHNMIHRDVKAGNILLSEPGLVKLGDFGSASIMAPANSFVGTPYWMAPEVILAMDEGQYDGKVDVWSLGITCIELAERKPPLFNMNAMSALYHIAQNESPVLQSGHWSEYFRNFVDSCLQKIPQDRPTSEVLLKHRFVLRERPPTVIMDLIQRTKDAVRELDNLQYRKMKKILFQEAPNGPGTEAPEEEEETEPYMHRAGTLTSLESSHSVPSMSISASSQSSSVNSLADEGPEAREMAMMQEGEHTVTSHSSIIHRLPGSDNLYDDPYQPEVTPSPLQPPAAPAPTSTTSSARRRAYCRNRDHFATIRTASLVSRQIQEHEQDSALREQLSGYKRMRRQHQKQLLALESRLRGEREEHSARLQRELEAQRAGFGAEAEKLSRRHQAIGEKEARAAQAEERKFQQHILGQQKKELAALLEAQKRTYKLRKEQLKEELQENPSTPKREKAEWLLRQKEQLQQCQAEEEAGLLRRQRQYFELQCRQYKRKMLLARHSLDQDLLREDLNKKQTQKDLECALLLRQHEATRELELRQLQAVQRTRAELTRLQHQTELGNQLEYNKRREQELRQKHAAQVRQQPKSLKSKELQIKKQFQETCKIQTRQYKALRAHLLETTPKAQHKSLLKRLKEEQTRKLAILAEQYDQSISEMLSSQALRLDETQEAEFQALRQQLQQELELLNAYQSKIKIRTESQHERELRELEQRVALRRALLEQRVEEELLALQTGRSERIRSLLERQAREIEAFDAESMRLGFSSMALGGIPAEAAAQGYPTPPPAPAWPSRPVPRSGAHWSHGPPPPGMPPPAWRQPSLLAPPGPPNWLGPPAQSGTPRGGALLLLRNSPQPLRRAASGGSGSDNVGPPAAAVPGPLSRSTSVASHILNGSSHFYS</sequence>
<dbReference type="AlphaFoldDB" id="A0A8C4MCY1"/>
<comment type="similarity">
    <text evidence="5">Belongs to the protein kinase superfamily. STE Ser/Thr protein kinase family. STE20 subfamily.</text>
</comment>
<keyword evidence="14 25" id="KW-0067">ATP-binding</keyword>
<dbReference type="Pfam" id="PF00069">
    <property type="entry name" value="Pkinase"/>
    <property type="match status" value="1"/>
</dbReference>
<evidence type="ECO:0000256" key="26">
    <source>
        <dbReference type="SAM" id="Coils"/>
    </source>
</evidence>
<dbReference type="Gene3D" id="1.10.510.10">
    <property type="entry name" value="Transferase(Phosphotransferase) domain 1"/>
    <property type="match status" value="1"/>
</dbReference>
<dbReference type="GO" id="GO:0048667">
    <property type="term" value="P:cell morphogenesis involved in neuron differentiation"/>
    <property type="evidence" value="ECO:0007669"/>
    <property type="project" value="UniProtKB-ARBA"/>
</dbReference>
<keyword evidence="7" id="KW-0963">Cytoplasm</keyword>
<feature type="domain" description="Protein kinase" evidence="28">
    <location>
        <begin position="28"/>
        <end position="277"/>
    </location>
</feature>
<keyword evidence="18" id="KW-0472">Membrane</keyword>
<dbReference type="GO" id="GO:0048812">
    <property type="term" value="P:neuron projection morphogenesis"/>
    <property type="evidence" value="ECO:0007669"/>
    <property type="project" value="UniProtKB-ARBA"/>
</dbReference>
<dbReference type="GO" id="GO:0005524">
    <property type="term" value="F:ATP binding"/>
    <property type="evidence" value="ECO:0007669"/>
    <property type="project" value="UniProtKB-UniRule"/>
</dbReference>
<feature type="compositionally biased region" description="Low complexity" evidence="27">
    <location>
        <begin position="997"/>
        <end position="1007"/>
    </location>
</feature>
<evidence type="ECO:0000256" key="16">
    <source>
        <dbReference type="ARBA" id="ARBA00022989"/>
    </source>
</evidence>
<evidence type="ECO:0000256" key="17">
    <source>
        <dbReference type="ARBA" id="ARBA00023054"/>
    </source>
</evidence>
<evidence type="ECO:0000256" key="14">
    <source>
        <dbReference type="ARBA" id="ARBA00022840"/>
    </source>
</evidence>
<protein>
    <recommendedName>
        <fullName evidence="24">Serine/threonine-protein kinase TAO2</fullName>
        <ecNumber evidence="6">2.7.11.1</ecNumber>
    </recommendedName>
</protein>
<organism evidence="29">
    <name type="scientific">Equus asinus asinus</name>
    <dbReference type="NCBI Taxonomy" id="83772"/>
    <lineage>
        <taxon>Eukaryota</taxon>
        <taxon>Metazoa</taxon>
        <taxon>Chordata</taxon>
        <taxon>Craniata</taxon>
        <taxon>Vertebrata</taxon>
        <taxon>Euteleostomi</taxon>
        <taxon>Mammalia</taxon>
        <taxon>Eutheria</taxon>
        <taxon>Laurasiatheria</taxon>
        <taxon>Perissodactyla</taxon>
        <taxon>Equidae</taxon>
        <taxon>Equus</taxon>
    </lineage>
</organism>
<dbReference type="InterPro" id="IPR051234">
    <property type="entry name" value="TAO_STE20_kinase"/>
</dbReference>
<feature type="coiled-coil region" evidence="26">
    <location>
        <begin position="470"/>
        <end position="497"/>
    </location>
</feature>
<dbReference type="GO" id="GO:0030425">
    <property type="term" value="C:dendrite"/>
    <property type="evidence" value="ECO:0007669"/>
    <property type="project" value="UniProtKB-SubCell"/>
</dbReference>
<evidence type="ECO:0000256" key="6">
    <source>
        <dbReference type="ARBA" id="ARBA00012513"/>
    </source>
</evidence>
<gene>
    <name evidence="29" type="primary">TAOK2</name>
</gene>
<evidence type="ECO:0000256" key="5">
    <source>
        <dbReference type="ARBA" id="ARBA00008874"/>
    </source>
</evidence>
<dbReference type="PROSITE" id="PS00107">
    <property type="entry name" value="PROTEIN_KINASE_ATP"/>
    <property type="match status" value="1"/>
</dbReference>
<comment type="catalytic activity">
    <reaction evidence="23">
        <text>L-seryl-[protein] + ATP = O-phospho-L-seryl-[protein] + ADP + H(+)</text>
        <dbReference type="Rhea" id="RHEA:17989"/>
        <dbReference type="Rhea" id="RHEA-COMP:9863"/>
        <dbReference type="Rhea" id="RHEA-COMP:11604"/>
        <dbReference type="ChEBI" id="CHEBI:15378"/>
        <dbReference type="ChEBI" id="CHEBI:29999"/>
        <dbReference type="ChEBI" id="CHEBI:30616"/>
        <dbReference type="ChEBI" id="CHEBI:83421"/>
        <dbReference type="ChEBI" id="CHEBI:456216"/>
        <dbReference type="EC" id="2.7.11.1"/>
    </reaction>
</comment>
<dbReference type="GO" id="GO:0004674">
    <property type="term" value="F:protein serine/threonine kinase activity"/>
    <property type="evidence" value="ECO:0007669"/>
    <property type="project" value="UniProtKB-KW"/>
</dbReference>
<keyword evidence="10" id="KW-0808">Transferase</keyword>
<evidence type="ECO:0000256" key="9">
    <source>
        <dbReference type="ARBA" id="ARBA00022553"/>
    </source>
</evidence>
<comment type="subcellular location">
    <subcellularLocation>
        <location evidence="3">Cell projection</location>
        <location evidence="3">Dendrite</location>
    </subcellularLocation>
    <subcellularLocation>
        <location evidence="2">Cytoplasm</location>
        <location evidence="2">Cytoskeleton</location>
    </subcellularLocation>
    <subcellularLocation>
        <location evidence="4">Cytoplasmic vesicle membrane</location>
        <topology evidence="4">Multi-pass membrane protein</topology>
    </subcellularLocation>
</comment>
<feature type="compositionally biased region" description="Low complexity" evidence="27">
    <location>
        <begin position="346"/>
        <end position="366"/>
    </location>
</feature>
<keyword evidence="11" id="KW-0812">Transmembrane</keyword>
<evidence type="ECO:0000256" key="21">
    <source>
        <dbReference type="ARBA" id="ARBA00023329"/>
    </source>
</evidence>
<dbReference type="PANTHER" id="PTHR47167">
    <property type="entry name" value="SERINE/THREONINE-PROTEIN KINASE TAO1-LIKE PROTEIN"/>
    <property type="match status" value="1"/>
</dbReference>
<dbReference type="PANTHER" id="PTHR47167:SF6">
    <property type="entry name" value="SERINE_THREONINE-PROTEIN KINASE TAO2"/>
    <property type="match status" value="1"/>
</dbReference>
<evidence type="ECO:0000256" key="13">
    <source>
        <dbReference type="ARBA" id="ARBA00022777"/>
    </source>
</evidence>
<proteinExistence type="inferred from homology"/>
<dbReference type="InterPro" id="IPR011009">
    <property type="entry name" value="Kinase-like_dom_sf"/>
</dbReference>
<comment type="cofactor">
    <cofactor evidence="1">
        <name>Mg(2+)</name>
        <dbReference type="ChEBI" id="CHEBI:18420"/>
    </cofactor>
</comment>
<dbReference type="Gene3D" id="3.30.200.20">
    <property type="entry name" value="Phosphorylase Kinase, domain 1"/>
    <property type="match status" value="1"/>
</dbReference>
<feature type="compositionally biased region" description="Polar residues" evidence="27">
    <location>
        <begin position="1009"/>
        <end position="1027"/>
    </location>
</feature>
<evidence type="ECO:0000256" key="20">
    <source>
        <dbReference type="ARBA" id="ARBA00023273"/>
    </source>
</evidence>
<evidence type="ECO:0000256" key="23">
    <source>
        <dbReference type="ARBA" id="ARBA00048679"/>
    </source>
</evidence>
<evidence type="ECO:0000256" key="7">
    <source>
        <dbReference type="ARBA" id="ARBA00022490"/>
    </source>
</evidence>
<keyword evidence="13" id="KW-0418">Kinase</keyword>
<feature type="region of interest" description="Disordered" evidence="27">
    <location>
        <begin position="389"/>
        <end position="435"/>
    </location>
</feature>
<evidence type="ECO:0000313" key="29">
    <source>
        <dbReference type="Ensembl" id="ENSEASP00005021229.1"/>
    </source>
</evidence>
<keyword evidence="20" id="KW-0966">Cell projection</keyword>
<evidence type="ECO:0000256" key="15">
    <source>
        <dbReference type="ARBA" id="ARBA00022842"/>
    </source>
</evidence>
<comment type="catalytic activity">
    <reaction evidence="22">
        <text>L-threonyl-[protein] + ATP = O-phospho-L-threonyl-[protein] + ADP + H(+)</text>
        <dbReference type="Rhea" id="RHEA:46608"/>
        <dbReference type="Rhea" id="RHEA-COMP:11060"/>
        <dbReference type="Rhea" id="RHEA-COMP:11605"/>
        <dbReference type="ChEBI" id="CHEBI:15378"/>
        <dbReference type="ChEBI" id="CHEBI:30013"/>
        <dbReference type="ChEBI" id="CHEBI:30616"/>
        <dbReference type="ChEBI" id="CHEBI:61977"/>
        <dbReference type="ChEBI" id="CHEBI:456216"/>
        <dbReference type="EC" id="2.7.11.1"/>
    </reaction>
</comment>
<reference evidence="29" key="1">
    <citation type="submission" date="2023-03" db="UniProtKB">
        <authorList>
            <consortium name="Ensembl"/>
        </authorList>
    </citation>
    <scope>IDENTIFICATION</scope>
</reference>
<dbReference type="SUPFAM" id="SSF56112">
    <property type="entry name" value="Protein kinase-like (PK-like)"/>
    <property type="match status" value="1"/>
</dbReference>
<dbReference type="EC" id="2.7.11.1" evidence="6"/>
<evidence type="ECO:0000256" key="25">
    <source>
        <dbReference type="PROSITE-ProRule" id="PRU10141"/>
    </source>
</evidence>
<feature type="region of interest" description="Disordered" evidence="27">
    <location>
        <begin position="343"/>
        <end position="371"/>
    </location>
</feature>
<dbReference type="PROSITE" id="PS00108">
    <property type="entry name" value="PROTEIN_KINASE_ST"/>
    <property type="match status" value="1"/>
</dbReference>
<evidence type="ECO:0000256" key="3">
    <source>
        <dbReference type="ARBA" id="ARBA00004279"/>
    </source>
</evidence>
<evidence type="ECO:0000256" key="24">
    <source>
        <dbReference type="ARBA" id="ARBA00072665"/>
    </source>
</evidence>
<keyword evidence="15" id="KW-0460">Magnesium</keyword>
<dbReference type="GO" id="GO:0005856">
    <property type="term" value="C:cytoskeleton"/>
    <property type="evidence" value="ECO:0007669"/>
    <property type="project" value="UniProtKB-SubCell"/>
</dbReference>
<evidence type="ECO:0000256" key="12">
    <source>
        <dbReference type="ARBA" id="ARBA00022741"/>
    </source>
</evidence>
<feature type="region of interest" description="Disordered" evidence="27">
    <location>
        <begin position="907"/>
        <end position="1027"/>
    </location>
</feature>
<evidence type="ECO:0000256" key="11">
    <source>
        <dbReference type="ARBA" id="ARBA00022692"/>
    </source>
</evidence>
<evidence type="ECO:0000256" key="19">
    <source>
        <dbReference type="ARBA" id="ARBA00023212"/>
    </source>
</evidence>
<feature type="binding site" evidence="25">
    <location>
        <position position="58"/>
    </location>
    <ligand>
        <name>ATP</name>
        <dbReference type="ChEBI" id="CHEBI:30616"/>
    </ligand>
</feature>
<evidence type="ECO:0000256" key="10">
    <source>
        <dbReference type="ARBA" id="ARBA00022679"/>
    </source>
</evidence>
<evidence type="ECO:0000256" key="18">
    <source>
        <dbReference type="ARBA" id="ARBA00023136"/>
    </source>
</evidence>
<keyword evidence="8" id="KW-0723">Serine/threonine-protein kinase</keyword>
<feature type="compositionally biased region" description="Pro residues" evidence="27">
    <location>
        <begin position="911"/>
        <end position="923"/>
    </location>
</feature>
<dbReference type="FunFam" id="3.30.200.20:FF:000029">
    <property type="entry name" value="Serine/threonine-protein kinase TAO2, putative"/>
    <property type="match status" value="1"/>
</dbReference>
<evidence type="ECO:0000256" key="27">
    <source>
        <dbReference type="SAM" id="MobiDB-lite"/>
    </source>
</evidence>
<evidence type="ECO:0000256" key="2">
    <source>
        <dbReference type="ARBA" id="ARBA00004245"/>
    </source>
</evidence>
<name>A0A8C4MCY1_EQUAS</name>
<accession>A0A8C4MCY1</accession>
<keyword evidence="16" id="KW-1133">Transmembrane helix</keyword>
<dbReference type="InterPro" id="IPR017441">
    <property type="entry name" value="Protein_kinase_ATP_BS"/>
</dbReference>
<dbReference type="InterPro" id="IPR000719">
    <property type="entry name" value="Prot_kinase_dom"/>
</dbReference>